<evidence type="ECO:0000256" key="1">
    <source>
        <dbReference type="SAM" id="SignalP"/>
    </source>
</evidence>
<gene>
    <name evidence="2" type="ORF">AFR_22690</name>
</gene>
<keyword evidence="3" id="KW-1185">Reference proteome</keyword>
<dbReference type="HOGENOM" id="CLU_136168_0_0_11"/>
<evidence type="ECO:0000313" key="3">
    <source>
        <dbReference type="Proteomes" id="UP000017746"/>
    </source>
</evidence>
<reference evidence="2 3" key="1">
    <citation type="journal article" date="2014" name="J. Biotechnol.">
        <title>Complete genome sequence of the actinobacterium Actinoplanes friuliensis HAG 010964, producer of the lipopeptide antibiotic friulimycin.</title>
        <authorList>
            <person name="Ruckert C."/>
            <person name="Szczepanowski R."/>
            <person name="Albersmeier A."/>
            <person name="Goesmann A."/>
            <person name="Fischer N."/>
            <person name="Steinkamper A."/>
            <person name="Puhler A."/>
            <person name="Biener R."/>
            <person name="Schwartz D."/>
            <person name="Kalinowski J."/>
        </authorList>
    </citation>
    <scope>NUCLEOTIDE SEQUENCE [LARGE SCALE GENOMIC DNA]</scope>
    <source>
        <strain evidence="2 3">DSM 7358</strain>
    </source>
</reference>
<dbReference type="PATRIC" id="fig|1246995.3.peg.4599"/>
<dbReference type="EMBL" id="CP006272">
    <property type="protein sequence ID" value="AGZ42808.1"/>
    <property type="molecule type" value="Genomic_DNA"/>
</dbReference>
<keyword evidence="1" id="KW-0732">Signal</keyword>
<dbReference type="Proteomes" id="UP000017746">
    <property type="component" value="Chromosome"/>
</dbReference>
<dbReference type="KEGG" id="afs:AFR_22690"/>
<name>U5W0N9_9ACTN</name>
<feature type="signal peptide" evidence="1">
    <location>
        <begin position="1"/>
        <end position="21"/>
    </location>
</feature>
<evidence type="ECO:0008006" key="4">
    <source>
        <dbReference type="Google" id="ProtNLM"/>
    </source>
</evidence>
<dbReference type="OrthoDB" id="3531020at2"/>
<protein>
    <recommendedName>
        <fullName evidence="4">Lipoprotein</fullName>
    </recommendedName>
</protein>
<proteinExistence type="predicted"/>
<evidence type="ECO:0000313" key="2">
    <source>
        <dbReference type="EMBL" id="AGZ42808.1"/>
    </source>
</evidence>
<dbReference type="RefSeq" id="WP_023363281.1">
    <property type="nucleotide sequence ID" value="NC_022657.1"/>
</dbReference>
<dbReference type="PROSITE" id="PS51257">
    <property type="entry name" value="PROKAR_LIPOPROTEIN"/>
    <property type="match status" value="1"/>
</dbReference>
<accession>U5W0N9</accession>
<organism evidence="2 3">
    <name type="scientific">Actinoplanes friuliensis DSM 7358</name>
    <dbReference type="NCBI Taxonomy" id="1246995"/>
    <lineage>
        <taxon>Bacteria</taxon>
        <taxon>Bacillati</taxon>
        <taxon>Actinomycetota</taxon>
        <taxon>Actinomycetes</taxon>
        <taxon>Micromonosporales</taxon>
        <taxon>Micromonosporaceae</taxon>
        <taxon>Actinoplanes</taxon>
    </lineage>
</organism>
<feature type="chain" id="PRO_5004665555" description="Lipoprotein" evidence="1">
    <location>
        <begin position="22"/>
        <end position="161"/>
    </location>
</feature>
<dbReference type="AlphaFoldDB" id="U5W0N9"/>
<sequence length="161" mass="17943">MSSSRRTVALVLAFLTAGALAAGCDSTQESTVSREEVVQVVADRAQEALQALPAGATLKQRLHQPDLTCNDQDRDGEQFVETNYQVEYPEGWPVDRSMADLSAYWERSGYKIVRDDRNDATTPELVVEKESDGYHIGYLISRRSSGKVDVYLRSSSPCFQF</sequence>
<dbReference type="STRING" id="1246995.AFR_22690"/>